<accession>A0A9P9JSK6</accession>
<comment type="caution">
    <text evidence="2">The sequence shown here is derived from an EMBL/GenBank/DDBJ whole genome shotgun (WGS) entry which is preliminary data.</text>
</comment>
<dbReference type="AlphaFoldDB" id="A0A9P9JSK6"/>
<dbReference type="Proteomes" id="UP000720189">
    <property type="component" value="Unassembled WGS sequence"/>
</dbReference>
<dbReference type="EMBL" id="JAGMUX010000022">
    <property type="protein sequence ID" value="KAH7230565.1"/>
    <property type="molecule type" value="Genomic_DNA"/>
</dbReference>
<evidence type="ECO:0000313" key="2">
    <source>
        <dbReference type="EMBL" id="KAH7230565.1"/>
    </source>
</evidence>
<keyword evidence="3" id="KW-1185">Reference proteome</keyword>
<dbReference type="RefSeq" id="XP_046043203.1">
    <property type="nucleotide sequence ID" value="XM_046200265.1"/>
</dbReference>
<dbReference type="GeneID" id="70230219"/>
<dbReference type="OrthoDB" id="7464126at2759"/>
<sequence length="113" mass="12330">MRLGLHLTSMIRLCGGVHAEVVDGIVSRSTASDAVSRVLAVAYLKGNSAVAIKEALMQIQYCYKFQSEKAEKGCPLKCGNVNWCLRVTCPVAEQRNVGAVNRGNGRLPKRLQR</sequence>
<feature type="signal peptide" evidence="1">
    <location>
        <begin position="1"/>
        <end position="19"/>
    </location>
</feature>
<protein>
    <submittedName>
        <fullName evidence="2">Uncharacterized protein</fullName>
    </submittedName>
</protein>
<feature type="chain" id="PRO_5040423212" evidence="1">
    <location>
        <begin position="20"/>
        <end position="113"/>
    </location>
</feature>
<gene>
    <name evidence="2" type="ORF">BKA55DRAFT_696500</name>
</gene>
<keyword evidence="1" id="KW-0732">Signal</keyword>
<name>A0A9P9JSK6_FUSRE</name>
<reference evidence="2" key="1">
    <citation type="journal article" date="2021" name="Nat. Commun.">
        <title>Genetic determinants of endophytism in the Arabidopsis root mycobiome.</title>
        <authorList>
            <person name="Mesny F."/>
            <person name="Miyauchi S."/>
            <person name="Thiergart T."/>
            <person name="Pickel B."/>
            <person name="Atanasova L."/>
            <person name="Karlsson M."/>
            <person name="Huettel B."/>
            <person name="Barry K.W."/>
            <person name="Haridas S."/>
            <person name="Chen C."/>
            <person name="Bauer D."/>
            <person name="Andreopoulos W."/>
            <person name="Pangilinan J."/>
            <person name="LaButti K."/>
            <person name="Riley R."/>
            <person name="Lipzen A."/>
            <person name="Clum A."/>
            <person name="Drula E."/>
            <person name="Henrissat B."/>
            <person name="Kohler A."/>
            <person name="Grigoriev I.V."/>
            <person name="Martin F.M."/>
            <person name="Hacquard S."/>
        </authorList>
    </citation>
    <scope>NUCLEOTIDE SEQUENCE</scope>
    <source>
        <strain evidence="2">MPI-CAGE-AT-0023</strain>
    </source>
</reference>
<evidence type="ECO:0000256" key="1">
    <source>
        <dbReference type="SAM" id="SignalP"/>
    </source>
</evidence>
<evidence type="ECO:0000313" key="3">
    <source>
        <dbReference type="Proteomes" id="UP000720189"/>
    </source>
</evidence>
<organism evidence="2 3">
    <name type="scientific">Fusarium redolens</name>
    <dbReference type="NCBI Taxonomy" id="48865"/>
    <lineage>
        <taxon>Eukaryota</taxon>
        <taxon>Fungi</taxon>
        <taxon>Dikarya</taxon>
        <taxon>Ascomycota</taxon>
        <taxon>Pezizomycotina</taxon>
        <taxon>Sordariomycetes</taxon>
        <taxon>Hypocreomycetidae</taxon>
        <taxon>Hypocreales</taxon>
        <taxon>Nectriaceae</taxon>
        <taxon>Fusarium</taxon>
        <taxon>Fusarium redolens species complex</taxon>
    </lineage>
</organism>
<proteinExistence type="predicted"/>